<dbReference type="InterPro" id="IPR001173">
    <property type="entry name" value="Glyco_trans_2-like"/>
</dbReference>
<protein>
    <submittedName>
        <fullName evidence="2">Glycosyltransferase</fullName>
    </submittedName>
</protein>
<dbReference type="CDD" id="cd02511">
    <property type="entry name" value="Beta4Glucosyltransferase"/>
    <property type="match status" value="1"/>
</dbReference>
<dbReference type="GeneID" id="92945388"/>
<dbReference type="SMART" id="SM00028">
    <property type="entry name" value="TPR"/>
    <property type="match status" value="2"/>
</dbReference>
<gene>
    <name evidence="2" type="ORF">FF104_14405</name>
</gene>
<dbReference type="Pfam" id="PF00535">
    <property type="entry name" value="Glycos_transf_2"/>
    <property type="match status" value="1"/>
</dbReference>
<dbReference type="Gene3D" id="1.25.40.10">
    <property type="entry name" value="Tetratricopeptide repeat domain"/>
    <property type="match status" value="1"/>
</dbReference>
<proteinExistence type="predicted"/>
<dbReference type="PANTHER" id="PTHR43630:SF2">
    <property type="entry name" value="GLYCOSYLTRANSFERASE"/>
    <property type="match status" value="1"/>
</dbReference>
<accession>A0AAP9UFC2</accession>
<dbReference type="SUPFAM" id="SSF48452">
    <property type="entry name" value="TPR-like"/>
    <property type="match status" value="1"/>
</dbReference>
<evidence type="ECO:0000313" key="2">
    <source>
        <dbReference type="EMBL" id="QMW92126.1"/>
    </source>
</evidence>
<feature type="domain" description="Glycosyltransferase 2-like" evidence="1">
    <location>
        <begin position="3"/>
        <end position="135"/>
    </location>
</feature>
<dbReference type="AlphaFoldDB" id="A0AAP9UFC2"/>
<dbReference type="InterPro" id="IPR029044">
    <property type="entry name" value="Nucleotide-diphossugar_trans"/>
</dbReference>
<evidence type="ECO:0000313" key="3">
    <source>
        <dbReference type="Proteomes" id="UP000515243"/>
    </source>
</evidence>
<dbReference type="EMBL" id="CP040626">
    <property type="protein sequence ID" value="QMW92126.1"/>
    <property type="molecule type" value="Genomic_DNA"/>
</dbReference>
<sequence length="350" mass="41260">MISLCMIVKNEEFTLEECLISVEKFVDEIVIVDTGSIDKTKEIAMKYTSKVYDFEWCSDFAKARNFSIEKSTNDWVLVLDADEVVEKLDRNKIKEFCEDIEKVKVGRVKRINIYEDQYGTKKYIERVNRFFNKNYFKYEGIIHEQIVSIDKANYNTENIEVTLNHIGYSKEVINITNKIQRNILLLENAIKQNSNDPYLHYQIGKSYFMGKNFELAKTSFEKSLSLVKGFTYEYVEDLVESYGYTLLNLNLFNEALVLYKYEKYYKIYPDYLFIIGLIEMNIGNFQNAAEKFLECTKYDEGKIEGINSFLPLYNIGVIFECLGFKEEAINYYNRCGDYLLAKKRRQSIVK</sequence>
<dbReference type="Proteomes" id="UP000515243">
    <property type="component" value="Chromosome 1"/>
</dbReference>
<evidence type="ECO:0000259" key="1">
    <source>
        <dbReference type="Pfam" id="PF00535"/>
    </source>
</evidence>
<dbReference type="RefSeq" id="WP_035762227.1">
    <property type="nucleotide sequence ID" value="NZ_AP019716.1"/>
</dbReference>
<dbReference type="InterPro" id="IPR011990">
    <property type="entry name" value="TPR-like_helical_dom_sf"/>
</dbReference>
<dbReference type="Pfam" id="PF13181">
    <property type="entry name" value="TPR_8"/>
    <property type="match status" value="1"/>
</dbReference>
<name>A0AAP9UFC2_CLOBU</name>
<dbReference type="PANTHER" id="PTHR43630">
    <property type="entry name" value="POLY-BETA-1,6-N-ACETYL-D-GLUCOSAMINE SYNTHASE"/>
    <property type="match status" value="1"/>
</dbReference>
<dbReference type="InterPro" id="IPR019734">
    <property type="entry name" value="TPR_rpt"/>
</dbReference>
<reference evidence="2 3" key="1">
    <citation type="submission" date="2019-05" db="EMBL/GenBank/DDBJ databases">
        <authorList>
            <person name="Schori C."/>
            <person name="Ahrens C."/>
        </authorList>
    </citation>
    <scope>NUCLEOTIDE SEQUENCE [LARGE SCALE GENOMIC DNA]</scope>
    <source>
        <strain evidence="2 3">DSM 10702</strain>
    </source>
</reference>
<dbReference type="SUPFAM" id="SSF53448">
    <property type="entry name" value="Nucleotide-diphospho-sugar transferases"/>
    <property type="match status" value="1"/>
</dbReference>
<organism evidence="2 3">
    <name type="scientific">Clostridium butyricum</name>
    <dbReference type="NCBI Taxonomy" id="1492"/>
    <lineage>
        <taxon>Bacteria</taxon>
        <taxon>Bacillati</taxon>
        <taxon>Bacillota</taxon>
        <taxon>Clostridia</taxon>
        <taxon>Eubacteriales</taxon>
        <taxon>Clostridiaceae</taxon>
        <taxon>Clostridium</taxon>
    </lineage>
</organism>
<dbReference type="Gene3D" id="3.90.550.10">
    <property type="entry name" value="Spore Coat Polysaccharide Biosynthesis Protein SpsA, Chain A"/>
    <property type="match status" value="1"/>
</dbReference>